<protein>
    <recommendedName>
        <fullName evidence="4">Type II secretion system protein J</fullName>
    </recommendedName>
</protein>
<keyword evidence="1" id="KW-0812">Transmembrane</keyword>
<feature type="transmembrane region" description="Helical" evidence="1">
    <location>
        <begin position="13"/>
        <end position="34"/>
    </location>
</feature>
<comment type="caution">
    <text evidence="2">The sequence shown here is derived from an EMBL/GenBank/DDBJ whole genome shotgun (WGS) entry which is preliminary data.</text>
</comment>
<accession>A0A2N5ZI25</accession>
<name>A0A2N5ZI25_MUIH1</name>
<keyword evidence="1" id="KW-1133">Transmembrane helix</keyword>
<evidence type="ECO:0000256" key="1">
    <source>
        <dbReference type="SAM" id="Phobius"/>
    </source>
</evidence>
<reference evidence="2 3" key="1">
    <citation type="submission" date="2017-11" db="EMBL/GenBank/DDBJ databases">
        <title>Genome-resolved metagenomics identifies genetic mobility, metabolic interactions, and unexpected diversity in perchlorate-reducing communities.</title>
        <authorList>
            <person name="Barnum T.P."/>
            <person name="Figueroa I.A."/>
            <person name="Carlstrom C.I."/>
            <person name="Lucas L.N."/>
            <person name="Engelbrektson A.L."/>
            <person name="Coates J.D."/>
        </authorList>
    </citation>
    <scope>NUCLEOTIDE SEQUENCE [LARGE SCALE GENOMIC DNA]</scope>
    <source>
        <strain evidence="2">BM706</strain>
    </source>
</reference>
<proteinExistence type="predicted"/>
<evidence type="ECO:0008006" key="4">
    <source>
        <dbReference type="Google" id="ProtNLM"/>
    </source>
</evidence>
<sequence length="204" mass="23997">MMMKKNGFTFVELMIGIAISVFIMSVVFGFYIMAHKLFFKGRNKSDLMNQAKNTLNIMCEELNRAEKIEEITDVMIRFKAHPLKPDKNSVDSTELQDITYILDRDDNTLKRISDYDEKVLFDASNINIDKDEDKIPLFTPFIKRRNSSMLDKWEVEYSDTEKQNRICYLRIRISGSIKKESIDVVTGVRLEFMHAKQLQPDWNF</sequence>
<gene>
    <name evidence="2" type="ORF">C0601_04905</name>
</gene>
<dbReference type="NCBIfam" id="TIGR02532">
    <property type="entry name" value="IV_pilin_GFxxxE"/>
    <property type="match status" value="1"/>
</dbReference>
<organism evidence="2 3">
    <name type="scientific">Muiribacterium halophilum</name>
    <dbReference type="NCBI Taxonomy" id="2053465"/>
    <lineage>
        <taxon>Bacteria</taxon>
        <taxon>Candidatus Muiribacteriota</taxon>
        <taxon>Candidatus Muiribacteriia</taxon>
        <taxon>Candidatus Muiribacteriales</taxon>
        <taxon>Candidatus Muiribacteriaceae</taxon>
        <taxon>Candidatus Muiribacterium</taxon>
    </lineage>
</organism>
<dbReference type="AlphaFoldDB" id="A0A2N5ZI25"/>
<dbReference type="Pfam" id="PF07963">
    <property type="entry name" value="N_methyl"/>
    <property type="match status" value="1"/>
</dbReference>
<evidence type="ECO:0000313" key="2">
    <source>
        <dbReference type="EMBL" id="PLX18360.1"/>
    </source>
</evidence>
<keyword evidence="1" id="KW-0472">Membrane</keyword>
<dbReference type="EMBL" id="PKTG01000064">
    <property type="protein sequence ID" value="PLX18360.1"/>
    <property type="molecule type" value="Genomic_DNA"/>
</dbReference>
<dbReference type="Proteomes" id="UP000234857">
    <property type="component" value="Unassembled WGS sequence"/>
</dbReference>
<dbReference type="InterPro" id="IPR012902">
    <property type="entry name" value="N_methyl_site"/>
</dbReference>
<evidence type="ECO:0000313" key="3">
    <source>
        <dbReference type="Proteomes" id="UP000234857"/>
    </source>
</evidence>